<organism evidence="3 4">
    <name type="scientific">Actinokineospora terrae</name>
    <dbReference type="NCBI Taxonomy" id="155974"/>
    <lineage>
        <taxon>Bacteria</taxon>
        <taxon>Bacillati</taxon>
        <taxon>Actinomycetota</taxon>
        <taxon>Actinomycetes</taxon>
        <taxon>Pseudonocardiales</taxon>
        <taxon>Pseudonocardiaceae</taxon>
        <taxon>Actinokineospora</taxon>
    </lineage>
</organism>
<evidence type="ECO:0000256" key="1">
    <source>
        <dbReference type="SAM" id="MobiDB-lite"/>
    </source>
</evidence>
<reference evidence="4" key="1">
    <citation type="submission" date="2016-10" db="EMBL/GenBank/DDBJ databases">
        <authorList>
            <person name="Varghese N."/>
            <person name="Submissions S."/>
        </authorList>
    </citation>
    <scope>NUCLEOTIDE SEQUENCE [LARGE SCALE GENOMIC DNA]</scope>
    <source>
        <strain evidence="4">DSM 44260</strain>
    </source>
</reference>
<keyword evidence="2" id="KW-0472">Membrane</keyword>
<evidence type="ECO:0000256" key="2">
    <source>
        <dbReference type="SAM" id="Phobius"/>
    </source>
</evidence>
<proteinExistence type="predicted"/>
<protein>
    <submittedName>
        <fullName evidence="3">Uncharacterized protein</fullName>
    </submittedName>
</protein>
<keyword evidence="2" id="KW-0812">Transmembrane</keyword>
<feature type="compositionally biased region" description="Pro residues" evidence="1">
    <location>
        <begin position="59"/>
        <end position="80"/>
    </location>
</feature>
<evidence type="ECO:0000313" key="3">
    <source>
        <dbReference type="EMBL" id="SER75601.1"/>
    </source>
</evidence>
<keyword evidence="4" id="KW-1185">Reference proteome</keyword>
<dbReference type="RefSeq" id="WP_143073444.1">
    <property type="nucleotide sequence ID" value="NZ_FOGI01000005.1"/>
</dbReference>
<sequence length="360" mass="39242">MTRDTRVVLTGGTALALALTAGSLLEWADWVNIVLAVALIVGTGVLATRGPDRRESRSIPPPRQQPEPEPVPAPQPPPPASREVTSVRLPSSEGDIPFTLSCTVQWYQLAHGHPDPGVLAVQAVLHRAHQAARSHHPEDTGAVHAIAATLSHPATDSTNTVRAWAAEVRVYVNEEHRAYLRDMAALRRQQHLAKLEIANERFVREYLTDEVLTSAGSTVVWWLARDKSKVEETVDLIGSLARLSAAARDTEVDEAFRSLVPEHLRPTARLDQQPGLDNGFAEPGLFVVDSSGVVTGPDEVPDELLPDPADERHALFGRDLVDLLVRHDHPDLAAKARDRYGVDDWSSGPTPDNADQHQAS</sequence>
<feature type="region of interest" description="Disordered" evidence="1">
    <location>
        <begin position="49"/>
        <end position="89"/>
    </location>
</feature>
<dbReference type="AlphaFoldDB" id="A0A1H9RRL0"/>
<gene>
    <name evidence="3" type="ORF">SAMN04487818_10566</name>
</gene>
<dbReference type="EMBL" id="FOGI01000005">
    <property type="protein sequence ID" value="SER75601.1"/>
    <property type="molecule type" value="Genomic_DNA"/>
</dbReference>
<name>A0A1H9RRL0_9PSEU</name>
<keyword evidence="2" id="KW-1133">Transmembrane helix</keyword>
<feature type="transmembrane region" description="Helical" evidence="2">
    <location>
        <begin position="30"/>
        <end position="48"/>
    </location>
</feature>
<feature type="region of interest" description="Disordered" evidence="1">
    <location>
        <begin position="340"/>
        <end position="360"/>
    </location>
</feature>
<dbReference type="STRING" id="155974.SAMN04487818_10566"/>
<accession>A0A1H9RRL0</accession>
<dbReference type="Proteomes" id="UP000199051">
    <property type="component" value="Unassembled WGS sequence"/>
</dbReference>
<evidence type="ECO:0000313" key="4">
    <source>
        <dbReference type="Proteomes" id="UP000199051"/>
    </source>
</evidence>